<accession>K4LIR9</accession>
<keyword evidence="2" id="KW-1185">Reference proteome</keyword>
<gene>
    <name evidence="1" type="ordered locus">Tph_c17590</name>
</gene>
<dbReference type="AlphaFoldDB" id="K4LIR9"/>
<dbReference type="OrthoDB" id="1723577at2"/>
<organism evidence="1 2">
    <name type="scientific">Thermacetogenium phaeum (strain ATCC BAA-254 / DSM 26808 / PB)</name>
    <dbReference type="NCBI Taxonomy" id="1089553"/>
    <lineage>
        <taxon>Bacteria</taxon>
        <taxon>Bacillati</taxon>
        <taxon>Bacillota</taxon>
        <taxon>Clostridia</taxon>
        <taxon>Thermoanaerobacterales</taxon>
        <taxon>Thermoanaerobacteraceae</taxon>
        <taxon>Thermacetogenium</taxon>
    </lineage>
</organism>
<protein>
    <submittedName>
        <fullName evidence="1">Uncharacterized protein</fullName>
    </submittedName>
</protein>
<dbReference type="KEGG" id="tpz:Tph_c17590"/>
<sequence length="171" mass="20343">MPLTVGELEFRKGLAASSGPVLEKRAVNVLFEEKVLLNEALKRKMLHTPEEVDAYLAWEKKEYQTNPEYRAGVDLMIKEWRLSETEYWEEYEWYNAFRITMCDKLYKAVIKEAEEAGQLLKPDKSGVITPEIREARESYWNRYTLELKRKANVLVDQDVVKELKFDWNFQR</sequence>
<dbReference type="HOGENOM" id="CLU_1562159_0_0_9"/>
<evidence type="ECO:0000313" key="1">
    <source>
        <dbReference type="EMBL" id="AFV11962.1"/>
    </source>
</evidence>
<dbReference type="EMBL" id="CP003732">
    <property type="protein sequence ID" value="AFV11962.1"/>
    <property type="molecule type" value="Genomic_DNA"/>
</dbReference>
<dbReference type="eggNOG" id="ENOG502Z9YM">
    <property type="taxonomic scope" value="Bacteria"/>
</dbReference>
<dbReference type="RefSeq" id="WP_015050840.1">
    <property type="nucleotide sequence ID" value="NC_018870.1"/>
</dbReference>
<dbReference type="Proteomes" id="UP000000467">
    <property type="component" value="Chromosome"/>
</dbReference>
<evidence type="ECO:0000313" key="2">
    <source>
        <dbReference type="Proteomes" id="UP000000467"/>
    </source>
</evidence>
<proteinExistence type="predicted"/>
<name>K4LIR9_THEPS</name>
<reference evidence="1 2" key="1">
    <citation type="journal article" date="2012" name="BMC Genomics">
        <title>Genome-guided analysis of physiological and morphological traits of the fermentative acetate oxidizer Thermacetogenium phaeum.</title>
        <authorList>
            <person name="Oehler D."/>
            <person name="Poehlein A."/>
            <person name="Leimbach A."/>
            <person name="Muller N."/>
            <person name="Daniel R."/>
            <person name="Gottschalk G."/>
            <person name="Schink B."/>
        </authorList>
    </citation>
    <scope>NUCLEOTIDE SEQUENCE [LARGE SCALE GENOMIC DNA]</scope>
    <source>
        <strain evidence="2">ATCC BAA-254 / DSM 26808 / PB</strain>
    </source>
</reference>